<dbReference type="InterPro" id="IPR050401">
    <property type="entry name" value="Cyclic_nucleotide_synthase"/>
</dbReference>
<name>A0A1W9ZU81_MYCAN</name>
<dbReference type="GO" id="GO:0007168">
    <property type="term" value="P:receptor guanylyl cyclase signaling pathway"/>
    <property type="evidence" value="ECO:0007669"/>
    <property type="project" value="TreeGrafter"/>
</dbReference>
<dbReference type="Gene3D" id="3.30.70.1230">
    <property type="entry name" value="Nucleotide cyclase"/>
    <property type="match status" value="1"/>
</dbReference>
<dbReference type="InterPro" id="IPR029787">
    <property type="entry name" value="Nucleotide_cyclase"/>
</dbReference>
<feature type="transmembrane region" description="Helical" evidence="18">
    <location>
        <begin position="33"/>
        <end position="51"/>
    </location>
</feature>
<dbReference type="InterPro" id="IPR018297">
    <property type="entry name" value="A/G_cyclase_CS"/>
</dbReference>
<feature type="transmembrane region" description="Helical" evidence="18">
    <location>
        <begin position="132"/>
        <end position="151"/>
    </location>
</feature>
<gene>
    <name evidence="20" type="ORF">BST12_13465</name>
</gene>
<feature type="transmembrane region" description="Helical" evidence="18">
    <location>
        <begin position="111"/>
        <end position="127"/>
    </location>
</feature>
<dbReference type="GO" id="GO:0035556">
    <property type="term" value="P:intracellular signal transduction"/>
    <property type="evidence" value="ECO:0007669"/>
    <property type="project" value="InterPro"/>
</dbReference>
<comment type="subunit">
    <text evidence="16">Homodimer. Can also exist as monomer.</text>
</comment>
<evidence type="ECO:0000256" key="1">
    <source>
        <dbReference type="ARBA" id="ARBA00001593"/>
    </source>
</evidence>
<evidence type="ECO:0000256" key="4">
    <source>
        <dbReference type="ARBA" id="ARBA00021420"/>
    </source>
</evidence>
<dbReference type="PANTHER" id="PTHR11920">
    <property type="entry name" value="GUANYLYL CYCLASE"/>
    <property type="match status" value="1"/>
</dbReference>
<dbReference type="GO" id="GO:0005886">
    <property type="term" value="C:plasma membrane"/>
    <property type="evidence" value="ECO:0007669"/>
    <property type="project" value="TreeGrafter"/>
</dbReference>
<dbReference type="GO" id="GO:0004016">
    <property type="term" value="F:adenylate cyclase activity"/>
    <property type="evidence" value="ECO:0007669"/>
    <property type="project" value="UniProtKB-EC"/>
</dbReference>
<comment type="subcellular location">
    <subcellularLocation>
        <location evidence="2">Membrane</location>
    </subcellularLocation>
</comment>
<dbReference type="SUPFAM" id="SSF55073">
    <property type="entry name" value="Nucleotide cyclase"/>
    <property type="match status" value="1"/>
</dbReference>
<sequence>MSRTFSGPLLRLKSAIFDRDRQHACSLSRRRRVLNIATWTAAFVSASFGTIELMTTHLLPVALLNGLAAVIFALIPLLHRFGELVAPVTLVGTALALMAVVGAWIGTHTGIAFFFLMSALVAVLVLGTEHIVLACAVVVVAAGLVITINVIEPVSTAEQPEWATNIGFAISATCASVMIVTTVWYALREIQGAKEAIELEYERSESLLGNILPTSVAARLKNPTSTIIADKYDDASVLFADIAGYTERASQTTPADLVVFLNRVYSEFDLLVEHHGMEKVKTTGDSYMVVSGVPQPRAGHLKALARFALDLGEAAARLTDQSGKGVPIRIGLGVGPVVAGVVGTSRFFYDVWGDAVNVASRMESMSVPGRIQVPPDVYERLRGDFVFEERGDIEVKGKGVLHTWFLVGERTSGNESLNVLDGVAGR</sequence>
<feature type="transmembrane region" description="Helical" evidence="18">
    <location>
        <begin position="163"/>
        <end position="187"/>
    </location>
</feature>
<evidence type="ECO:0000256" key="8">
    <source>
        <dbReference type="ARBA" id="ARBA00022840"/>
    </source>
</evidence>
<dbReference type="Pfam" id="PF00211">
    <property type="entry name" value="Guanylate_cyc"/>
    <property type="match status" value="1"/>
</dbReference>
<evidence type="ECO:0000256" key="5">
    <source>
        <dbReference type="ARBA" id="ARBA00022692"/>
    </source>
</evidence>
<evidence type="ECO:0000256" key="17">
    <source>
        <dbReference type="RuleBase" id="RU000405"/>
    </source>
</evidence>
<dbReference type="SMART" id="SM00044">
    <property type="entry name" value="CYCc"/>
    <property type="match status" value="1"/>
</dbReference>
<dbReference type="GO" id="GO:0004383">
    <property type="term" value="F:guanylate cyclase activity"/>
    <property type="evidence" value="ECO:0007669"/>
    <property type="project" value="TreeGrafter"/>
</dbReference>
<keyword evidence="13 17" id="KW-0456">Lyase</keyword>
<keyword evidence="12 18" id="KW-0472">Membrane</keyword>
<keyword evidence="11" id="KW-0115">cAMP biosynthesis</keyword>
<dbReference type="PROSITE" id="PS00452">
    <property type="entry name" value="GUANYLATE_CYCLASE_1"/>
    <property type="match status" value="1"/>
</dbReference>
<dbReference type="CDD" id="cd07302">
    <property type="entry name" value="CHD"/>
    <property type="match status" value="1"/>
</dbReference>
<dbReference type="InterPro" id="IPR048432">
    <property type="entry name" value="MASE7"/>
</dbReference>
<keyword evidence="21" id="KW-1185">Reference proteome</keyword>
<dbReference type="GO" id="GO:0046872">
    <property type="term" value="F:metal ion binding"/>
    <property type="evidence" value="ECO:0007669"/>
    <property type="project" value="UniProtKB-KW"/>
</dbReference>
<feature type="transmembrane region" description="Helical" evidence="18">
    <location>
        <begin position="84"/>
        <end position="105"/>
    </location>
</feature>
<organism evidence="20 21">
    <name type="scientific">Mycobacterium angelicum</name>
    <dbReference type="NCBI Taxonomy" id="470074"/>
    <lineage>
        <taxon>Bacteria</taxon>
        <taxon>Bacillati</taxon>
        <taxon>Actinomycetota</taxon>
        <taxon>Actinomycetes</taxon>
        <taxon>Mycobacteriales</taxon>
        <taxon>Mycobacteriaceae</taxon>
        <taxon>Mycobacterium</taxon>
    </lineage>
</organism>
<evidence type="ECO:0000256" key="15">
    <source>
        <dbReference type="ARBA" id="ARBA00032637"/>
    </source>
</evidence>
<keyword evidence="9" id="KW-0460">Magnesium</keyword>
<accession>A0A1W9ZU81</accession>
<evidence type="ECO:0000256" key="2">
    <source>
        <dbReference type="ARBA" id="ARBA00004370"/>
    </source>
</evidence>
<keyword evidence="10 18" id="KW-1133">Transmembrane helix</keyword>
<dbReference type="GO" id="GO:0005524">
    <property type="term" value="F:ATP binding"/>
    <property type="evidence" value="ECO:0007669"/>
    <property type="project" value="UniProtKB-KW"/>
</dbReference>
<keyword evidence="8" id="KW-0067">ATP-binding</keyword>
<dbReference type="Pfam" id="PF20967">
    <property type="entry name" value="MASE7"/>
    <property type="match status" value="1"/>
</dbReference>
<evidence type="ECO:0000256" key="12">
    <source>
        <dbReference type="ARBA" id="ARBA00023136"/>
    </source>
</evidence>
<dbReference type="EMBL" id="MVHE01000017">
    <property type="protein sequence ID" value="ORA21225.1"/>
    <property type="molecule type" value="Genomic_DNA"/>
</dbReference>
<evidence type="ECO:0000256" key="18">
    <source>
        <dbReference type="SAM" id="Phobius"/>
    </source>
</evidence>
<evidence type="ECO:0000259" key="19">
    <source>
        <dbReference type="PROSITE" id="PS50125"/>
    </source>
</evidence>
<reference evidence="20 21" key="1">
    <citation type="submission" date="2017-02" db="EMBL/GenBank/DDBJ databases">
        <title>The new phylogeny of genus Mycobacterium.</title>
        <authorList>
            <person name="Tortoli E."/>
            <person name="Trovato A."/>
            <person name="Cirillo D.M."/>
        </authorList>
    </citation>
    <scope>NUCLEOTIDE SEQUENCE [LARGE SCALE GENOMIC DNA]</scope>
    <source>
        <strain evidence="20 21">DSM 45057</strain>
    </source>
</reference>
<dbReference type="FunFam" id="3.30.70.1230:FF:000033">
    <property type="entry name" value="Adenylate cyclase"/>
    <property type="match status" value="1"/>
</dbReference>
<evidence type="ECO:0000256" key="7">
    <source>
        <dbReference type="ARBA" id="ARBA00022741"/>
    </source>
</evidence>
<keyword evidence="5 18" id="KW-0812">Transmembrane</keyword>
<evidence type="ECO:0000256" key="11">
    <source>
        <dbReference type="ARBA" id="ARBA00022998"/>
    </source>
</evidence>
<keyword evidence="6" id="KW-0479">Metal-binding</keyword>
<evidence type="ECO:0000256" key="3">
    <source>
        <dbReference type="ARBA" id="ARBA00012201"/>
    </source>
</evidence>
<feature type="domain" description="Guanylate cyclase" evidence="19">
    <location>
        <begin position="236"/>
        <end position="363"/>
    </location>
</feature>
<keyword evidence="7" id="KW-0547">Nucleotide-binding</keyword>
<dbReference type="InterPro" id="IPR001054">
    <property type="entry name" value="A/G_cyclase"/>
</dbReference>
<dbReference type="AlphaFoldDB" id="A0A1W9ZU81"/>
<evidence type="ECO:0000256" key="6">
    <source>
        <dbReference type="ARBA" id="ARBA00022723"/>
    </source>
</evidence>
<proteinExistence type="inferred from homology"/>
<evidence type="ECO:0000313" key="20">
    <source>
        <dbReference type="EMBL" id="ORA21225.1"/>
    </source>
</evidence>
<evidence type="ECO:0000256" key="16">
    <source>
        <dbReference type="ARBA" id="ARBA00064436"/>
    </source>
</evidence>
<comment type="similarity">
    <text evidence="17">Belongs to the adenylyl cyclase class-4/guanylyl cyclase family.</text>
</comment>
<evidence type="ECO:0000256" key="14">
    <source>
        <dbReference type="ARBA" id="ARBA00032597"/>
    </source>
</evidence>
<dbReference type="PANTHER" id="PTHR11920:SF335">
    <property type="entry name" value="GUANYLATE CYCLASE"/>
    <property type="match status" value="1"/>
</dbReference>
<dbReference type="EC" id="4.6.1.1" evidence="3"/>
<dbReference type="GO" id="GO:0006171">
    <property type="term" value="P:cAMP biosynthetic process"/>
    <property type="evidence" value="ECO:0007669"/>
    <property type="project" value="UniProtKB-KW"/>
</dbReference>
<comment type="catalytic activity">
    <reaction evidence="1">
        <text>ATP = 3',5'-cyclic AMP + diphosphate</text>
        <dbReference type="Rhea" id="RHEA:15389"/>
        <dbReference type="ChEBI" id="CHEBI:30616"/>
        <dbReference type="ChEBI" id="CHEBI:33019"/>
        <dbReference type="ChEBI" id="CHEBI:58165"/>
        <dbReference type="EC" id="4.6.1.1"/>
    </reaction>
</comment>
<evidence type="ECO:0000256" key="9">
    <source>
        <dbReference type="ARBA" id="ARBA00022842"/>
    </source>
</evidence>
<feature type="transmembrane region" description="Helical" evidence="18">
    <location>
        <begin position="57"/>
        <end position="77"/>
    </location>
</feature>
<comment type="caution">
    <text evidence="20">The sequence shown here is derived from an EMBL/GenBank/DDBJ whole genome shotgun (WGS) entry which is preliminary data.</text>
</comment>
<evidence type="ECO:0000313" key="21">
    <source>
        <dbReference type="Proteomes" id="UP000192284"/>
    </source>
</evidence>
<dbReference type="GO" id="GO:0001653">
    <property type="term" value="F:peptide receptor activity"/>
    <property type="evidence" value="ECO:0007669"/>
    <property type="project" value="TreeGrafter"/>
</dbReference>
<dbReference type="PROSITE" id="PS50125">
    <property type="entry name" value="GUANYLATE_CYCLASE_2"/>
    <property type="match status" value="1"/>
</dbReference>
<evidence type="ECO:0000256" key="10">
    <source>
        <dbReference type="ARBA" id="ARBA00022989"/>
    </source>
</evidence>
<protein>
    <recommendedName>
        <fullName evidence="4">Adenylate cyclase</fullName>
        <ecNumber evidence="3">4.6.1.1</ecNumber>
    </recommendedName>
    <alternativeName>
        <fullName evidence="14">ATP pyrophosphate-lyase</fullName>
    </alternativeName>
    <alternativeName>
        <fullName evidence="15">Adenylyl cyclase</fullName>
    </alternativeName>
</protein>
<dbReference type="Proteomes" id="UP000192284">
    <property type="component" value="Unassembled WGS sequence"/>
</dbReference>
<evidence type="ECO:0000256" key="13">
    <source>
        <dbReference type="ARBA" id="ARBA00023239"/>
    </source>
</evidence>